<dbReference type="Proteomes" id="UP000239415">
    <property type="component" value="Unassembled WGS sequence"/>
</dbReference>
<evidence type="ECO:0000313" key="2">
    <source>
        <dbReference type="EMBL" id="PRX23453.1"/>
    </source>
</evidence>
<name>A0A2T0KIV4_9ACTN</name>
<protein>
    <submittedName>
        <fullName evidence="2">Uncharacterized protein</fullName>
    </submittedName>
</protein>
<evidence type="ECO:0000256" key="1">
    <source>
        <dbReference type="SAM" id="MobiDB-lite"/>
    </source>
</evidence>
<dbReference type="AlphaFoldDB" id="A0A2T0KIV4"/>
<dbReference type="RefSeq" id="WP_106316653.1">
    <property type="nucleotide sequence ID" value="NZ_BOMO01000041.1"/>
</dbReference>
<reference evidence="2 3" key="1">
    <citation type="submission" date="2018-03" db="EMBL/GenBank/DDBJ databases">
        <title>Genomic Encyclopedia of Archaeal and Bacterial Type Strains, Phase II (KMG-II): from individual species to whole genera.</title>
        <authorList>
            <person name="Goeker M."/>
        </authorList>
    </citation>
    <scope>NUCLEOTIDE SEQUENCE [LARGE SCALE GENOMIC DNA]</scope>
    <source>
        <strain evidence="2 3">DSM 43146</strain>
    </source>
</reference>
<sequence>MGGDKIMSPELWQWVKARADRDYGGDWRPVAVEALERMRAAETSPDPWAEVEAGALHRARNRPDR</sequence>
<dbReference type="EMBL" id="PVMZ01000003">
    <property type="protein sequence ID" value="PRX23453.1"/>
    <property type="molecule type" value="Genomic_DNA"/>
</dbReference>
<gene>
    <name evidence="2" type="ORF">CLV67_103201</name>
</gene>
<proteinExistence type="predicted"/>
<keyword evidence="3" id="KW-1185">Reference proteome</keyword>
<evidence type="ECO:0000313" key="3">
    <source>
        <dbReference type="Proteomes" id="UP000239415"/>
    </source>
</evidence>
<comment type="caution">
    <text evidence="2">The sequence shown here is derived from an EMBL/GenBank/DDBJ whole genome shotgun (WGS) entry which is preliminary data.</text>
</comment>
<organism evidence="2 3">
    <name type="scientific">Actinoplanes italicus</name>
    <dbReference type="NCBI Taxonomy" id="113567"/>
    <lineage>
        <taxon>Bacteria</taxon>
        <taxon>Bacillati</taxon>
        <taxon>Actinomycetota</taxon>
        <taxon>Actinomycetes</taxon>
        <taxon>Micromonosporales</taxon>
        <taxon>Micromonosporaceae</taxon>
        <taxon>Actinoplanes</taxon>
    </lineage>
</organism>
<feature type="region of interest" description="Disordered" evidence="1">
    <location>
        <begin position="38"/>
        <end position="65"/>
    </location>
</feature>
<dbReference type="OrthoDB" id="3197423at2"/>
<accession>A0A2T0KIV4</accession>